<evidence type="ECO:0000313" key="2">
    <source>
        <dbReference type="EMBL" id="GGZ24476.1"/>
    </source>
</evidence>
<accession>A0A918PVE2</accession>
<reference evidence="2" key="1">
    <citation type="journal article" date="2014" name="Int. J. Syst. Evol. Microbiol.">
        <title>Complete genome sequence of Corynebacterium casei LMG S-19264T (=DSM 44701T), isolated from a smear-ripened cheese.</title>
        <authorList>
            <consortium name="US DOE Joint Genome Institute (JGI-PGF)"/>
            <person name="Walter F."/>
            <person name="Albersmeier A."/>
            <person name="Kalinowski J."/>
            <person name="Ruckert C."/>
        </authorList>
    </citation>
    <scope>NUCLEOTIDE SEQUENCE</scope>
    <source>
        <strain evidence="2">KCTC 32296</strain>
    </source>
</reference>
<organism evidence="2 3">
    <name type="scientific">Asticcacaulis endophyticus</name>
    <dbReference type="NCBI Taxonomy" id="1395890"/>
    <lineage>
        <taxon>Bacteria</taxon>
        <taxon>Pseudomonadati</taxon>
        <taxon>Pseudomonadota</taxon>
        <taxon>Alphaproteobacteria</taxon>
        <taxon>Caulobacterales</taxon>
        <taxon>Caulobacteraceae</taxon>
        <taxon>Asticcacaulis</taxon>
    </lineage>
</organism>
<feature type="transmembrane region" description="Helical" evidence="1">
    <location>
        <begin position="94"/>
        <end position="115"/>
    </location>
</feature>
<reference evidence="2" key="2">
    <citation type="submission" date="2020-09" db="EMBL/GenBank/DDBJ databases">
        <authorList>
            <person name="Sun Q."/>
            <person name="Kim S."/>
        </authorList>
    </citation>
    <scope>NUCLEOTIDE SEQUENCE</scope>
    <source>
        <strain evidence="2">KCTC 32296</strain>
    </source>
</reference>
<keyword evidence="1" id="KW-1133">Transmembrane helix</keyword>
<proteinExistence type="predicted"/>
<protein>
    <submittedName>
        <fullName evidence="2">Uncharacterized protein</fullName>
    </submittedName>
</protein>
<name>A0A918PVE2_9CAUL</name>
<dbReference type="Proteomes" id="UP000662572">
    <property type="component" value="Unassembled WGS sequence"/>
</dbReference>
<keyword evidence="3" id="KW-1185">Reference proteome</keyword>
<keyword evidence="1" id="KW-0472">Membrane</keyword>
<evidence type="ECO:0000256" key="1">
    <source>
        <dbReference type="SAM" id="Phobius"/>
    </source>
</evidence>
<gene>
    <name evidence="2" type="ORF">GCM10011273_07100</name>
</gene>
<dbReference type="AlphaFoldDB" id="A0A918PVE2"/>
<sequence>MKHDLSIDRADIDSPLNGLGFGRFSDIVSGSLFRGMNSQAPSVVAPSVVARSIVVTERDLGIDFGAFRTSPTEIIQIDGNAAPTSGRKLSLAQIVALVLLSVIVLAVGVYGYIYATEPYKVSGLLEYYLMYLPIPVDYN</sequence>
<evidence type="ECO:0000313" key="3">
    <source>
        <dbReference type="Proteomes" id="UP000662572"/>
    </source>
</evidence>
<dbReference type="EMBL" id="BMZB01000001">
    <property type="protein sequence ID" value="GGZ24476.1"/>
    <property type="molecule type" value="Genomic_DNA"/>
</dbReference>
<comment type="caution">
    <text evidence="2">The sequence shown here is derived from an EMBL/GenBank/DDBJ whole genome shotgun (WGS) entry which is preliminary data.</text>
</comment>
<dbReference type="RefSeq" id="WP_189484976.1">
    <property type="nucleotide sequence ID" value="NZ_BMZB01000001.1"/>
</dbReference>
<keyword evidence="1" id="KW-0812">Transmembrane</keyword>